<comment type="caution">
    <text evidence="1">The sequence shown here is derived from an EMBL/GenBank/DDBJ whole genome shotgun (WGS) entry which is preliminary data.</text>
</comment>
<evidence type="ECO:0000313" key="1">
    <source>
        <dbReference type="EMBL" id="KAI4385215.1"/>
    </source>
</evidence>
<name>A0ACB9S1I3_9MYRT</name>
<proteinExistence type="predicted"/>
<evidence type="ECO:0000313" key="2">
    <source>
        <dbReference type="Proteomes" id="UP001057402"/>
    </source>
</evidence>
<protein>
    <submittedName>
        <fullName evidence="1">Uncharacterized protein</fullName>
    </submittedName>
</protein>
<keyword evidence="2" id="KW-1185">Reference proteome</keyword>
<dbReference type="Proteomes" id="UP001057402">
    <property type="component" value="Chromosome 2"/>
</dbReference>
<organism evidence="1 2">
    <name type="scientific">Melastoma candidum</name>
    <dbReference type="NCBI Taxonomy" id="119954"/>
    <lineage>
        <taxon>Eukaryota</taxon>
        <taxon>Viridiplantae</taxon>
        <taxon>Streptophyta</taxon>
        <taxon>Embryophyta</taxon>
        <taxon>Tracheophyta</taxon>
        <taxon>Spermatophyta</taxon>
        <taxon>Magnoliopsida</taxon>
        <taxon>eudicotyledons</taxon>
        <taxon>Gunneridae</taxon>
        <taxon>Pentapetalae</taxon>
        <taxon>rosids</taxon>
        <taxon>malvids</taxon>
        <taxon>Myrtales</taxon>
        <taxon>Melastomataceae</taxon>
        <taxon>Melastomatoideae</taxon>
        <taxon>Melastomateae</taxon>
        <taxon>Melastoma</taxon>
    </lineage>
</organism>
<gene>
    <name evidence="1" type="ORF">MLD38_003269</name>
</gene>
<reference evidence="2" key="1">
    <citation type="journal article" date="2023" name="Front. Plant Sci.">
        <title>Chromosomal-level genome assembly of Melastoma candidum provides insights into trichome evolution.</title>
        <authorList>
            <person name="Zhong Y."/>
            <person name="Wu W."/>
            <person name="Sun C."/>
            <person name="Zou P."/>
            <person name="Liu Y."/>
            <person name="Dai S."/>
            <person name="Zhou R."/>
        </authorList>
    </citation>
    <scope>NUCLEOTIDE SEQUENCE [LARGE SCALE GENOMIC DNA]</scope>
</reference>
<sequence length="137" mass="15870">MIPKWRRVIVFVMTSSFFFCNVRALFDGRLKKVVCNGELYPQHPSILDPDNVYECAVNHIVKLMPRYTPSIRDHQFYYAMRCEYPNSVSRVYGRSSCKEALSPDDCTSCLQHALDNLFIACSHNIGAQIQLEDCRVR</sequence>
<dbReference type="EMBL" id="CM042881">
    <property type="protein sequence ID" value="KAI4385215.1"/>
    <property type="molecule type" value="Genomic_DNA"/>
</dbReference>
<accession>A0ACB9S1I3</accession>